<dbReference type="CDD" id="cd04186">
    <property type="entry name" value="GT_2_like_c"/>
    <property type="match status" value="1"/>
</dbReference>
<evidence type="ECO:0000259" key="1">
    <source>
        <dbReference type="Pfam" id="PF00535"/>
    </source>
</evidence>
<organism evidence="2 3">
    <name type="scientific">Thalassobaculum fulvum</name>
    <dbReference type="NCBI Taxonomy" id="1633335"/>
    <lineage>
        <taxon>Bacteria</taxon>
        <taxon>Pseudomonadati</taxon>
        <taxon>Pseudomonadota</taxon>
        <taxon>Alphaproteobacteria</taxon>
        <taxon>Rhodospirillales</taxon>
        <taxon>Thalassobaculaceae</taxon>
        <taxon>Thalassobaculum</taxon>
    </lineage>
</organism>
<gene>
    <name evidence="2" type="ORF">GCM10017083_43640</name>
</gene>
<name>A0A918XVS6_9PROT</name>
<comment type="caution">
    <text evidence="2">The sequence shown here is derived from an EMBL/GenBank/DDBJ whole genome shotgun (WGS) entry which is preliminary data.</text>
</comment>
<dbReference type="Pfam" id="PF13641">
    <property type="entry name" value="Glyco_tranf_2_3"/>
    <property type="match status" value="1"/>
</dbReference>
<dbReference type="RefSeq" id="WP_189993638.1">
    <property type="nucleotide sequence ID" value="NZ_BMZS01000011.1"/>
</dbReference>
<accession>A0A918XVS6</accession>
<dbReference type="EMBL" id="BMZS01000011">
    <property type="protein sequence ID" value="GHD59443.1"/>
    <property type="molecule type" value="Genomic_DNA"/>
</dbReference>
<dbReference type="AlphaFoldDB" id="A0A918XVS6"/>
<proteinExistence type="predicted"/>
<evidence type="ECO:0000313" key="3">
    <source>
        <dbReference type="Proteomes" id="UP000630353"/>
    </source>
</evidence>
<sequence length="642" mass="68807">MTEPTASPDPVPAVSVLIVAWQSGGHLSRCLDALERQSFRDFEVVLLDNGSTDGAVDRAAPRPWLRIERSADNLGFAAGNNRAAALARGRWLVTLNPDAFAEPGWLAALVAAAERHPEAGSVGSVQLLDSDPTLFDGVGDPLHAVGAAWRGGRLRPAQPVAESAVFGVCAAAALYRRDAFDAAGGFCERFFCFYEDVDLAVRLRLAGWTAVVTPDAVVRHVGSASAPSAFVLRYATRNRVWTWLRGMPGPLLAVTVPASILLGLAGVLADLLRGRGAARAAAFAEALSALGETLAERRTIQAARRVGTDGFARALTWSPVRYLRRAVDLRSIPDLPARVAEPPADGARVVAVIVSYRPDETLDRVLDAALAQAAAVVLVDNGSDAATQARLAARARDEDRLTLIANADNVGLAAAQNQGLEAALAGGADWVLLLDDDSVPGDGMVAAMLATWRGLAERRRVGLLTPRLTDAEGTVRPQLLTARGRFDLARTPLGPGTVVRDGVFAIASGSLIRARVLEVAGRMDARFFIDYVDVEFSLRLRRAGFEIVGVGDAVLTHRLGEVRTARLLGREKTLSTHDAWRRRMIHRNRVRVWRRHGTVSLGWLAFDMAAAAYDVLKAVLYEDAKAAKLAAIAKGQIEGWRD</sequence>
<dbReference type="Pfam" id="PF00535">
    <property type="entry name" value="Glycos_transf_2"/>
    <property type="match status" value="1"/>
</dbReference>
<dbReference type="SUPFAM" id="SSF53448">
    <property type="entry name" value="Nucleotide-diphospho-sugar transferases"/>
    <property type="match status" value="2"/>
</dbReference>
<reference evidence="2" key="2">
    <citation type="submission" date="2020-09" db="EMBL/GenBank/DDBJ databases">
        <authorList>
            <person name="Sun Q."/>
            <person name="Kim S."/>
        </authorList>
    </citation>
    <scope>NUCLEOTIDE SEQUENCE</scope>
    <source>
        <strain evidence="2">KCTC 42651</strain>
    </source>
</reference>
<evidence type="ECO:0000313" key="2">
    <source>
        <dbReference type="EMBL" id="GHD59443.1"/>
    </source>
</evidence>
<dbReference type="Gene3D" id="3.90.550.10">
    <property type="entry name" value="Spore Coat Polysaccharide Biosynthesis Protein SpsA, Chain A"/>
    <property type="match status" value="2"/>
</dbReference>
<feature type="domain" description="Glycosyltransferase 2-like" evidence="1">
    <location>
        <begin position="15"/>
        <end position="181"/>
    </location>
</feature>
<keyword evidence="3" id="KW-1185">Reference proteome</keyword>
<dbReference type="PANTHER" id="PTHR43179">
    <property type="entry name" value="RHAMNOSYLTRANSFERASE WBBL"/>
    <property type="match status" value="1"/>
</dbReference>
<dbReference type="InterPro" id="IPR001173">
    <property type="entry name" value="Glyco_trans_2-like"/>
</dbReference>
<protein>
    <recommendedName>
        <fullName evidence="1">Glycosyltransferase 2-like domain-containing protein</fullName>
    </recommendedName>
</protein>
<dbReference type="CDD" id="cd02526">
    <property type="entry name" value="GT2_RfbF_like"/>
    <property type="match status" value="1"/>
</dbReference>
<dbReference type="PANTHER" id="PTHR43179:SF11">
    <property type="entry name" value="GLYCOSYL TRANSFERASE"/>
    <property type="match status" value="1"/>
</dbReference>
<dbReference type="Proteomes" id="UP000630353">
    <property type="component" value="Unassembled WGS sequence"/>
</dbReference>
<dbReference type="InterPro" id="IPR029044">
    <property type="entry name" value="Nucleotide-diphossugar_trans"/>
</dbReference>
<reference evidence="2" key="1">
    <citation type="journal article" date="2014" name="Int. J. Syst. Evol. Microbiol.">
        <title>Complete genome sequence of Corynebacterium casei LMG S-19264T (=DSM 44701T), isolated from a smear-ripened cheese.</title>
        <authorList>
            <consortium name="US DOE Joint Genome Institute (JGI-PGF)"/>
            <person name="Walter F."/>
            <person name="Albersmeier A."/>
            <person name="Kalinowski J."/>
            <person name="Ruckert C."/>
        </authorList>
    </citation>
    <scope>NUCLEOTIDE SEQUENCE</scope>
    <source>
        <strain evidence="2">KCTC 42651</strain>
    </source>
</reference>